<evidence type="ECO:0000256" key="4">
    <source>
        <dbReference type="SAM" id="MobiDB-lite"/>
    </source>
</evidence>
<evidence type="ECO:0000256" key="2">
    <source>
        <dbReference type="ARBA" id="ARBA00022803"/>
    </source>
</evidence>
<evidence type="ECO:0000256" key="5">
    <source>
        <dbReference type="SAM" id="SignalP"/>
    </source>
</evidence>
<dbReference type="SMART" id="SM00727">
    <property type="entry name" value="STI1"/>
    <property type="match status" value="1"/>
</dbReference>
<feature type="compositionally biased region" description="Low complexity" evidence="4">
    <location>
        <begin position="156"/>
        <end position="168"/>
    </location>
</feature>
<dbReference type="PANTHER" id="PTHR45883:SF2">
    <property type="entry name" value="HSC70-INTERACTING PROTEIN"/>
    <property type="match status" value="1"/>
</dbReference>
<dbReference type="AlphaFoldDB" id="A0AAN8PCV5"/>
<feature type="region of interest" description="Disordered" evidence="4">
    <location>
        <begin position="155"/>
        <end position="187"/>
    </location>
</feature>
<dbReference type="PANTHER" id="PTHR45883">
    <property type="entry name" value="HSC70-INTERACTING PROTEIN"/>
    <property type="match status" value="1"/>
</dbReference>
<proteinExistence type="predicted"/>
<sequence length="187" mass="20669">MVLYALQLSLLVLFSIQVEWQRGARKLEEHQRKYERKRLEKEVKGIRERIRKMREEQQKRAAEMKDNRHDSDDEGVSAGQGGGLGGMGDFMDILKDSEVRQAFEDPEVAAALQDLSQNPANILKYQKNPKINAILMKLRSKLANVQIPGGLGGAFPGFFGAQPGGPNAQDGSGGPRKPPSASDIDLD</sequence>
<dbReference type="Pfam" id="PF17830">
    <property type="entry name" value="STI1-HOP_DP"/>
    <property type="match status" value="1"/>
</dbReference>
<dbReference type="GO" id="GO:0030544">
    <property type="term" value="F:Hsp70 protein binding"/>
    <property type="evidence" value="ECO:0007669"/>
    <property type="project" value="TreeGrafter"/>
</dbReference>
<feature type="compositionally biased region" description="Basic and acidic residues" evidence="4">
    <location>
        <begin position="54"/>
        <end position="71"/>
    </location>
</feature>
<keyword evidence="2" id="KW-0802">TPR repeat</keyword>
<dbReference type="InterPro" id="IPR006636">
    <property type="entry name" value="STI1_HS-bd"/>
</dbReference>
<reference evidence="7 8" key="1">
    <citation type="submission" date="2023-10" db="EMBL/GenBank/DDBJ databases">
        <title>Genomes of two closely related lineages of the louse Polyplax serrata with different host specificities.</title>
        <authorList>
            <person name="Martinu J."/>
            <person name="Tarabai H."/>
            <person name="Stefka J."/>
            <person name="Hypsa V."/>
        </authorList>
    </citation>
    <scope>NUCLEOTIDE SEQUENCE [LARGE SCALE GENOMIC DNA]</scope>
    <source>
        <strain evidence="7">HR10_N</strain>
    </source>
</reference>
<protein>
    <recommendedName>
        <fullName evidence="6">STI1 domain-containing protein</fullName>
    </recommendedName>
</protein>
<keyword evidence="1" id="KW-0677">Repeat</keyword>
<gene>
    <name evidence="7" type="ORF">RUM43_006562</name>
</gene>
<feature type="signal peptide" evidence="5">
    <location>
        <begin position="1"/>
        <end position="20"/>
    </location>
</feature>
<evidence type="ECO:0000313" key="8">
    <source>
        <dbReference type="Proteomes" id="UP001372834"/>
    </source>
</evidence>
<keyword evidence="5" id="KW-0732">Signal</keyword>
<comment type="caution">
    <text evidence="7">The sequence shown here is derived from an EMBL/GenBank/DDBJ whole genome shotgun (WGS) entry which is preliminary data.</text>
</comment>
<feature type="domain" description="STI1" evidence="6">
    <location>
        <begin position="96"/>
        <end position="134"/>
    </location>
</feature>
<name>A0AAN8PCV5_POLSC</name>
<accession>A0AAN8PCV5</accession>
<organism evidence="7 8">
    <name type="scientific">Polyplax serrata</name>
    <name type="common">Common mouse louse</name>
    <dbReference type="NCBI Taxonomy" id="468196"/>
    <lineage>
        <taxon>Eukaryota</taxon>
        <taxon>Metazoa</taxon>
        <taxon>Ecdysozoa</taxon>
        <taxon>Arthropoda</taxon>
        <taxon>Hexapoda</taxon>
        <taxon>Insecta</taxon>
        <taxon>Pterygota</taxon>
        <taxon>Neoptera</taxon>
        <taxon>Paraneoptera</taxon>
        <taxon>Psocodea</taxon>
        <taxon>Troctomorpha</taxon>
        <taxon>Phthiraptera</taxon>
        <taxon>Anoplura</taxon>
        <taxon>Polyplacidae</taxon>
        <taxon>Polyplax</taxon>
    </lineage>
</organism>
<feature type="region of interest" description="Disordered" evidence="4">
    <location>
        <begin position="54"/>
        <end position="83"/>
    </location>
</feature>
<feature type="chain" id="PRO_5042812292" description="STI1 domain-containing protein" evidence="5">
    <location>
        <begin position="21"/>
        <end position="187"/>
    </location>
</feature>
<evidence type="ECO:0000256" key="1">
    <source>
        <dbReference type="ARBA" id="ARBA00022737"/>
    </source>
</evidence>
<evidence type="ECO:0000313" key="7">
    <source>
        <dbReference type="EMBL" id="KAK6626255.1"/>
    </source>
</evidence>
<comment type="function">
    <text evidence="3">One HIP oligomer binds the ATPase domains of at least two HSC70 molecules dependent on activation of the HSC70 ATPase by HSP40. Stabilizes the ADP state of HSC70 that has a high affinity for substrate protein. Through its own chaperone activity, it may contribute to the interaction of HSC70 with various target proteins.</text>
</comment>
<dbReference type="Proteomes" id="UP001372834">
    <property type="component" value="Unassembled WGS sequence"/>
</dbReference>
<dbReference type="InterPro" id="IPR041243">
    <property type="entry name" value="STI1/HOP_DP"/>
</dbReference>
<evidence type="ECO:0000259" key="6">
    <source>
        <dbReference type="SMART" id="SM00727"/>
    </source>
</evidence>
<dbReference type="EMBL" id="JAWJWE010000037">
    <property type="protein sequence ID" value="KAK6626255.1"/>
    <property type="molecule type" value="Genomic_DNA"/>
</dbReference>
<evidence type="ECO:0000256" key="3">
    <source>
        <dbReference type="ARBA" id="ARBA00037033"/>
    </source>
</evidence>
<dbReference type="Gene3D" id="1.10.260.100">
    <property type="match status" value="1"/>
</dbReference>